<dbReference type="PANTHER" id="PTHR10846:SF8">
    <property type="entry name" value="INNER MEMBRANE PROTEIN YRBG"/>
    <property type="match status" value="1"/>
</dbReference>
<feature type="transmembrane region" description="Helical" evidence="6">
    <location>
        <begin position="40"/>
        <end position="64"/>
    </location>
</feature>
<organism evidence="8">
    <name type="scientific">marine sediment metagenome</name>
    <dbReference type="NCBI Taxonomy" id="412755"/>
    <lineage>
        <taxon>unclassified sequences</taxon>
        <taxon>metagenomes</taxon>
        <taxon>ecological metagenomes</taxon>
    </lineage>
</organism>
<reference evidence="8" key="1">
    <citation type="journal article" date="2014" name="Front. Microbiol.">
        <title>High frequency of phylogenetically diverse reductive dehalogenase-homologous genes in deep subseafloor sedimentary metagenomes.</title>
        <authorList>
            <person name="Kawai M."/>
            <person name="Futagami T."/>
            <person name="Toyoda A."/>
            <person name="Takaki Y."/>
            <person name="Nishi S."/>
            <person name="Hori S."/>
            <person name="Arai W."/>
            <person name="Tsubouchi T."/>
            <person name="Morono Y."/>
            <person name="Uchiyama I."/>
            <person name="Ito T."/>
            <person name="Fujiyama A."/>
            <person name="Inagaki F."/>
            <person name="Takami H."/>
        </authorList>
    </citation>
    <scope>NUCLEOTIDE SEQUENCE</scope>
    <source>
        <strain evidence="8">Expedition CK06-06</strain>
    </source>
</reference>
<dbReference type="EMBL" id="BARU01030907">
    <property type="protein sequence ID" value="GAH68619.1"/>
    <property type="molecule type" value="Genomic_DNA"/>
</dbReference>
<dbReference type="AlphaFoldDB" id="X1IR87"/>
<feature type="transmembrane region" description="Helical" evidence="6">
    <location>
        <begin position="76"/>
        <end position="96"/>
    </location>
</feature>
<dbReference type="GO" id="GO:0008273">
    <property type="term" value="F:calcium, potassium:sodium antiporter activity"/>
    <property type="evidence" value="ECO:0007669"/>
    <property type="project" value="TreeGrafter"/>
</dbReference>
<evidence type="ECO:0000256" key="6">
    <source>
        <dbReference type="SAM" id="Phobius"/>
    </source>
</evidence>
<proteinExistence type="predicted"/>
<sequence length="150" mass="15353">MNLLPACVFLAAGLLILLKGAGFLVDGAVALAERFGISPLIIGLTVVAMGTSAPEVAASITAAAHGFGDTAIGNVYGSNIANLALIGGLCALIAPITVRPGVIRMEMPIMLFVALLLWPILALDSSLTREESGANGDHDPVINTEEARAY</sequence>
<comment type="subcellular location">
    <subcellularLocation>
        <location evidence="1">Membrane</location>
        <topology evidence="1">Multi-pass membrane protein</topology>
    </subcellularLocation>
</comment>
<dbReference type="PANTHER" id="PTHR10846">
    <property type="entry name" value="SODIUM/POTASSIUM/CALCIUM EXCHANGER"/>
    <property type="match status" value="1"/>
</dbReference>
<evidence type="ECO:0000256" key="5">
    <source>
        <dbReference type="SAM" id="MobiDB-lite"/>
    </source>
</evidence>
<dbReference type="GO" id="GO:0005262">
    <property type="term" value="F:calcium channel activity"/>
    <property type="evidence" value="ECO:0007669"/>
    <property type="project" value="TreeGrafter"/>
</dbReference>
<dbReference type="InterPro" id="IPR004837">
    <property type="entry name" value="NaCa_Exmemb"/>
</dbReference>
<feature type="transmembrane region" description="Helical" evidence="6">
    <location>
        <begin position="102"/>
        <end position="123"/>
    </location>
</feature>
<accession>X1IR87</accession>
<evidence type="ECO:0000259" key="7">
    <source>
        <dbReference type="Pfam" id="PF01699"/>
    </source>
</evidence>
<evidence type="ECO:0000256" key="2">
    <source>
        <dbReference type="ARBA" id="ARBA00022692"/>
    </source>
</evidence>
<evidence type="ECO:0000256" key="4">
    <source>
        <dbReference type="ARBA" id="ARBA00023136"/>
    </source>
</evidence>
<protein>
    <recommendedName>
        <fullName evidence="7">Sodium/calcium exchanger membrane region domain-containing protein</fullName>
    </recommendedName>
</protein>
<name>X1IR87_9ZZZZ</name>
<keyword evidence="3 6" id="KW-1133">Transmembrane helix</keyword>
<feature type="domain" description="Sodium/calcium exchanger membrane region" evidence="7">
    <location>
        <begin position="8"/>
        <end position="122"/>
    </location>
</feature>
<feature type="region of interest" description="Disordered" evidence="5">
    <location>
        <begin position="130"/>
        <end position="150"/>
    </location>
</feature>
<dbReference type="Pfam" id="PF01699">
    <property type="entry name" value="Na_Ca_ex"/>
    <property type="match status" value="1"/>
</dbReference>
<evidence type="ECO:0000256" key="3">
    <source>
        <dbReference type="ARBA" id="ARBA00022989"/>
    </source>
</evidence>
<dbReference type="Gene3D" id="1.20.1420.30">
    <property type="entry name" value="NCX, central ion-binding region"/>
    <property type="match status" value="1"/>
</dbReference>
<dbReference type="InterPro" id="IPR004481">
    <property type="entry name" value="K/Na/Ca-exchanger"/>
</dbReference>
<keyword evidence="2 6" id="KW-0812">Transmembrane</keyword>
<gene>
    <name evidence="8" type="ORF">S03H2_48959</name>
</gene>
<evidence type="ECO:0000256" key="1">
    <source>
        <dbReference type="ARBA" id="ARBA00004141"/>
    </source>
</evidence>
<evidence type="ECO:0000313" key="8">
    <source>
        <dbReference type="EMBL" id="GAH68619.1"/>
    </source>
</evidence>
<keyword evidence="4 6" id="KW-0472">Membrane</keyword>
<comment type="caution">
    <text evidence="8">The sequence shown here is derived from an EMBL/GenBank/DDBJ whole genome shotgun (WGS) entry which is preliminary data.</text>
</comment>
<dbReference type="GO" id="GO:0006874">
    <property type="term" value="P:intracellular calcium ion homeostasis"/>
    <property type="evidence" value="ECO:0007669"/>
    <property type="project" value="TreeGrafter"/>
</dbReference>
<dbReference type="GO" id="GO:0005886">
    <property type="term" value="C:plasma membrane"/>
    <property type="evidence" value="ECO:0007669"/>
    <property type="project" value="TreeGrafter"/>
</dbReference>
<dbReference type="InterPro" id="IPR044880">
    <property type="entry name" value="NCX_ion-bd_dom_sf"/>
</dbReference>